<evidence type="ECO:0000256" key="2">
    <source>
        <dbReference type="SAM" id="Phobius"/>
    </source>
</evidence>
<feature type="compositionally biased region" description="Low complexity" evidence="1">
    <location>
        <begin position="41"/>
        <end position="51"/>
    </location>
</feature>
<protein>
    <recommendedName>
        <fullName evidence="6">Gram-positive cocci surface proteins LPxTG domain-containing protein</fullName>
    </recommendedName>
</protein>
<keyword evidence="2" id="KW-0812">Transmembrane</keyword>
<comment type="caution">
    <text evidence="4">The sequence shown here is derived from an EMBL/GenBank/DDBJ whole genome shotgun (WGS) entry which is preliminary data.</text>
</comment>
<dbReference type="RefSeq" id="WP_099200019.1">
    <property type="nucleotide sequence ID" value="NZ_JBIRXA010000005.1"/>
</dbReference>
<keyword evidence="5" id="KW-1185">Reference proteome</keyword>
<keyword evidence="3" id="KW-0732">Signal</keyword>
<feature type="signal peptide" evidence="3">
    <location>
        <begin position="1"/>
        <end position="27"/>
    </location>
</feature>
<evidence type="ECO:0000313" key="4">
    <source>
        <dbReference type="EMBL" id="PHQ50728.1"/>
    </source>
</evidence>
<accession>A0A2G1XHK5</accession>
<evidence type="ECO:0000313" key="5">
    <source>
        <dbReference type="Proteomes" id="UP000222531"/>
    </source>
</evidence>
<feature type="compositionally biased region" description="Acidic residues" evidence="1">
    <location>
        <begin position="114"/>
        <end position="127"/>
    </location>
</feature>
<name>A0A2G1XHK5_STRCJ</name>
<evidence type="ECO:0000256" key="3">
    <source>
        <dbReference type="SAM" id="SignalP"/>
    </source>
</evidence>
<feature type="region of interest" description="Disordered" evidence="1">
    <location>
        <begin position="25"/>
        <end position="153"/>
    </location>
</feature>
<feature type="transmembrane region" description="Helical" evidence="2">
    <location>
        <begin position="159"/>
        <end position="178"/>
    </location>
</feature>
<evidence type="ECO:0000256" key="1">
    <source>
        <dbReference type="SAM" id="MobiDB-lite"/>
    </source>
</evidence>
<feature type="chain" id="PRO_5044380948" description="Gram-positive cocci surface proteins LPxTG domain-containing protein" evidence="3">
    <location>
        <begin position="28"/>
        <end position="183"/>
    </location>
</feature>
<dbReference type="Proteomes" id="UP000222531">
    <property type="component" value="Unassembled WGS sequence"/>
</dbReference>
<sequence length="183" mass="18105">MRGSGPLAGPALAAVVSVLIAPWPARAGQPGPAAPEPPPSVAATTATTVFPSAPPSPGADALAGTVAGEGRIHPGRSSGPPEAGAAASPSPVPTGRGTPDRRHGAHQPPGEAVPGEEEDGAVDEPDDLPPASYGAVPLPAPEHAPPRETQGSTDRVMRVLPLGTGMALTGLGLGFIALRLRRR</sequence>
<feature type="compositionally biased region" description="Low complexity" evidence="1">
    <location>
        <begin position="75"/>
        <end position="95"/>
    </location>
</feature>
<organism evidence="4 5">
    <name type="scientific">Streptomyces cinnamoneus</name>
    <name type="common">Streptoverticillium cinnamoneum</name>
    <dbReference type="NCBI Taxonomy" id="53446"/>
    <lineage>
        <taxon>Bacteria</taxon>
        <taxon>Bacillati</taxon>
        <taxon>Actinomycetota</taxon>
        <taxon>Actinomycetes</taxon>
        <taxon>Kitasatosporales</taxon>
        <taxon>Streptomycetaceae</taxon>
        <taxon>Streptomyces</taxon>
        <taxon>Streptomyces cinnamoneus group</taxon>
    </lineage>
</organism>
<dbReference type="AlphaFoldDB" id="A0A2G1XHK5"/>
<evidence type="ECO:0008006" key="6">
    <source>
        <dbReference type="Google" id="ProtNLM"/>
    </source>
</evidence>
<keyword evidence="2" id="KW-0472">Membrane</keyword>
<keyword evidence="2" id="KW-1133">Transmembrane helix</keyword>
<reference evidence="4 5" key="1">
    <citation type="journal article" date="2017" name="Biochemistry">
        <title>Identification of the Biosynthetic Pathway for the Antibiotic Bicyclomycin.</title>
        <authorList>
            <person name="Patteson J."/>
            <person name="Cai W."/>
            <person name="Johnson R.A."/>
            <person name="Santa Maria K."/>
            <person name="Li B."/>
        </authorList>
    </citation>
    <scope>NUCLEOTIDE SEQUENCE [LARGE SCALE GENOMIC DNA]</scope>
    <source>
        <strain evidence="4 5">ATCC 21532</strain>
    </source>
</reference>
<gene>
    <name evidence="4" type="ORF">BLA24_18265</name>
</gene>
<dbReference type="EMBL" id="NHZO01000148">
    <property type="protein sequence ID" value="PHQ50728.1"/>
    <property type="molecule type" value="Genomic_DNA"/>
</dbReference>
<proteinExistence type="predicted"/>